<accession>A0A1M5XIH4</accession>
<sequence>MLKFNFLNKLQLINNKLTSYAQANCGQCGKLVVNLLVGGIPL</sequence>
<dbReference type="AlphaFoldDB" id="A0A1M5XIH4"/>
<dbReference type="Proteomes" id="UP000184447">
    <property type="component" value="Unassembled WGS sequence"/>
</dbReference>
<organism evidence="1 2">
    <name type="scientific">Clostridium grantii DSM 8605</name>
    <dbReference type="NCBI Taxonomy" id="1121316"/>
    <lineage>
        <taxon>Bacteria</taxon>
        <taxon>Bacillati</taxon>
        <taxon>Bacillota</taxon>
        <taxon>Clostridia</taxon>
        <taxon>Eubacteriales</taxon>
        <taxon>Clostridiaceae</taxon>
        <taxon>Clostridium</taxon>
    </lineage>
</organism>
<evidence type="ECO:0000313" key="2">
    <source>
        <dbReference type="Proteomes" id="UP000184447"/>
    </source>
</evidence>
<protein>
    <submittedName>
        <fullName evidence="1">Uncharacterized protein</fullName>
    </submittedName>
</protein>
<evidence type="ECO:0000313" key="1">
    <source>
        <dbReference type="EMBL" id="SHH99675.1"/>
    </source>
</evidence>
<proteinExistence type="predicted"/>
<keyword evidence="2" id="KW-1185">Reference proteome</keyword>
<dbReference type="EMBL" id="FQXM01000030">
    <property type="protein sequence ID" value="SHH99675.1"/>
    <property type="molecule type" value="Genomic_DNA"/>
</dbReference>
<name>A0A1M5XIH4_9CLOT</name>
<dbReference type="STRING" id="1121316.SAMN02745207_03691"/>
<gene>
    <name evidence="1" type="ORF">SAMN02745207_03691</name>
</gene>
<reference evidence="1 2" key="1">
    <citation type="submission" date="2016-11" db="EMBL/GenBank/DDBJ databases">
        <authorList>
            <person name="Jaros S."/>
            <person name="Januszkiewicz K."/>
            <person name="Wedrychowicz H."/>
        </authorList>
    </citation>
    <scope>NUCLEOTIDE SEQUENCE [LARGE SCALE GENOMIC DNA]</scope>
    <source>
        <strain evidence="1 2">DSM 8605</strain>
    </source>
</reference>